<evidence type="ECO:0000256" key="4">
    <source>
        <dbReference type="ARBA" id="ARBA00011335"/>
    </source>
</evidence>
<evidence type="ECO:0000256" key="6">
    <source>
        <dbReference type="ARBA" id="ARBA00022692"/>
    </source>
</evidence>
<evidence type="ECO:0000313" key="13">
    <source>
        <dbReference type="Proteomes" id="UP001302321"/>
    </source>
</evidence>
<dbReference type="Proteomes" id="UP001302321">
    <property type="component" value="Unassembled WGS sequence"/>
</dbReference>
<evidence type="ECO:0000256" key="5">
    <source>
        <dbReference type="ARBA" id="ARBA00017467"/>
    </source>
</evidence>
<dbReference type="Pfam" id="PF08660">
    <property type="entry name" value="Alg14"/>
    <property type="match status" value="1"/>
</dbReference>
<evidence type="ECO:0000256" key="10">
    <source>
        <dbReference type="ARBA" id="ARBA00032062"/>
    </source>
</evidence>
<comment type="subunit">
    <text evidence="4 11">Heterodimer with ALG13 to form a functional enzyme.</text>
</comment>
<dbReference type="GO" id="GO:0004577">
    <property type="term" value="F:N-acetylglucosaminyldiphosphodolichol N-acetylglucosaminyltransferase activity"/>
    <property type="evidence" value="ECO:0007669"/>
    <property type="project" value="TreeGrafter"/>
</dbReference>
<keyword evidence="8" id="KW-1133">Transmembrane helix</keyword>
<keyword evidence="6" id="KW-0812">Transmembrane</keyword>
<keyword evidence="9" id="KW-0472">Membrane</keyword>
<comment type="similarity">
    <text evidence="3 11">Belongs to the ALG14 family.</text>
</comment>
<keyword evidence="13" id="KW-1185">Reference proteome</keyword>
<gene>
    <name evidence="11" type="primary">ALG14</name>
    <name evidence="12" type="ORF">QBC36DRAFT_339072</name>
</gene>
<organism evidence="12 13">
    <name type="scientific">Triangularia setosa</name>
    <dbReference type="NCBI Taxonomy" id="2587417"/>
    <lineage>
        <taxon>Eukaryota</taxon>
        <taxon>Fungi</taxon>
        <taxon>Dikarya</taxon>
        <taxon>Ascomycota</taxon>
        <taxon>Pezizomycotina</taxon>
        <taxon>Sordariomycetes</taxon>
        <taxon>Sordariomycetidae</taxon>
        <taxon>Sordariales</taxon>
        <taxon>Podosporaceae</taxon>
        <taxon>Triangularia</taxon>
    </lineage>
</organism>
<evidence type="ECO:0000256" key="2">
    <source>
        <dbReference type="ARBA" id="ARBA00004590"/>
    </source>
</evidence>
<sequence>MFETIKNSFRPSTEQHRRYVLTNGDSDSLRRLLSLESFVDWAFLSSPGSPASSASSGSLAEARVGTRDTFTIPRARKVHQPLWSAPFTCLATAVQAVKAITTVPRARSGSREERERFKWPSVIVTNGPGTGFIVALVAYGLKLLGIMPEGRGKVVYIESWARITSLSLTGRMFYWTGIAEVFGVQHKALCKRYKGVVYVGEVGAAKGAEDG</sequence>
<proteinExistence type="inferred from homology"/>
<dbReference type="AlphaFoldDB" id="A0AAN7A1J4"/>
<reference evidence="12" key="2">
    <citation type="submission" date="2023-05" db="EMBL/GenBank/DDBJ databases">
        <authorList>
            <consortium name="Lawrence Berkeley National Laboratory"/>
            <person name="Steindorff A."/>
            <person name="Hensen N."/>
            <person name="Bonometti L."/>
            <person name="Westerberg I."/>
            <person name="Brannstrom I.O."/>
            <person name="Guillou S."/>
            <person name="Cros-Aarteil S."/>
            <person name="Calhoun S."/>
            <person name="Haridas S."/>
            <person name="Kuo A."/>
            <person name="Mondo S."/>
            <person name="Pangilinan J."/>
            <person name="Riley R."/>
            <person name="Labutti K."/>
            <person name="Andreopoulos B."/>
            <person name="Lipzen A."/>
            <person name="Chen C."/>
            <person name="Yanf M."/>
            <person name="Daum C."/>
            <person name="Ng V."/>
            <person name="Clum A."/>
            <person name="Ohm R."/>
            <person name="Martin F."/>
            <person name="Silar P."/>
            <person name="Natvig D."/>
            <person name="Lalanne C."/>
            <person name="Gautier V."/>
            <person name="Ament-Velasquez S.L."/>
            <person name="Kruys A."/>
            <person name="Hutchinson M.I."/>
            <person name="Powell A.J."/>
            <person name="Barry K."/>
            <person name="Miller A.N."/>
            <person name="Grigoriev I.V."/>
            <person name="Debuchy R."/>
            <person name="Gladieux P."/>
            <person name="Thoren M.H."/>
            <person name="Johannesson H."/>
        </authorList>
    </citation>
    <scope>NUCLEOTIDE SEQUENCE</scope>
    <source>
        <strain evidence="12">CBS 892.96</strain>
    </source>
</reference>
<accession>A0AAN7A1J4</accession>
<dbReference type="PANTHER" id="PTHR12154">
    <property type="entry name" value="GLYCOSYL TRANSFERASE-RELATED"/>
    <property type="match status" value="1"/>
</dbReference>
<comment type="caution">
    <text evidence="12">The sequence shown here is derived from an EMBL/GenBank/DDBJ whole genome shotgun (WGS) entry which is preliminary data.</text>
</comment>
<dbReference type="GO" id="GO:0031965">
    <property type="term" value="C:nuclear membrane"/>
    <property type="evidence" value="ECO:0007669"/>
    <property type="project" value="UniProtKB-SubCell"/>
</dbReference>
<dbReference type="GO" id="GO:0006488">
    <property type="term" value="P:dolichol-linked oligosaccharide biosynthetic process"/>
    <property type="evidence" value="ECO:0007669"/>
    <property type="project" value="InterPro"/>
</dbReference>
<comment type="function">
    <text evidence="11">Involved in protein N-glycosylation. Essential for the second step of the dolichol-linked oligosaccharide pathway. Anchors the catalytic subunit ALG13 to the ER.</text>
</comment>
<comment type="subcellular location">
    <subcellularLocation>
        <location evidence="1 11">Endoplasmic reticulum membrane</location>
        <topology evidence="1 11">Single-pass membrane protein</topology>
    </subcellularLocation>
    <subcellularLocation>
        <location evidence="2">Nucleus membrane</location>
        <topology evidence="2">Single-pass membrane protein</topology>
    </subcellularLocation>
</comment>
<evidence type="ECO:0000256" key="1">
    <source>
        <dbReference type="ARBA" id="ARBA00004389"/>
    </source>
</evidence>
<dbReference type="InterPro" id="IPR013969">
    <property type="entry name" value="Oligosacch_biosynth_Alg14"/>
</dbReference>
<evidence type="ECO:0000256" key="9">
    <source>
        <dbReference type="ARBA" id="ARBA00023136"/>
    </source>
</evidence>
<evidence type="ECO:0000256" key="8">
    <source>
        <dbReference type="ARBA" id="ARBA00022989"/>
    </source>
</evidence>
<reference evidence="12" key="1">
    <citation type="journal article" date="2023" name="Mol. Phylogenet. Evol.">
        <title>Genome-scale phylogeny and comparative genomics of the fungal order Sordariales.</title>
        <authorList>
            <person name="Hensen N."/>
            <person name="Bonometti L."/>
            <person name="Westerberg I."/>
            <person name="Brannstrom I.O."/>
            <person name="Guillou S."/>
            <person name="Cros-Aarteil S."/>
            <person name="Calhoun S."/>
            <person name="Haridas S."/>
            <person name="Kuo A."/>
            <person name="Mondo S."/>
            <person name="Pangilinan J."/>
            <person name="Riley R."/>
            <person name="LaButti K."/>
            <person name="Andreopoulos B."/>
            <person name="Lipzen A."/>
            <person name="Chen C."/>
            <person name="Yan M."/>
            <person name="Daum C."/>
            <person name="Ng V."/>
            <person name="Clum A."/>
            <person name="Steindorff A."/>
            <person name="Ohm R.A."/>
            <person name="Martin F."/>
            <person name="Silar P."/>
            <person name="Natvig D.O."/>
            <person name="Lalanne C."/>
            <person name="Gautier V."/>
            <person name="Ament-Velasquez S.L."/>
            <person name="Kruys A."/>
            <person name="Hutchinson M.I."/>
            <person name="Powell A.J."/>
            <person name="Barry K."/>
            <person name="Miller A.N."/>
            <person name="Grigoriev I.V."/>
            <person name="Debuchy R."/>
            <person name="Gladieux P."/>
            <person name="Hiltunen Thoren M."/>
            <person name="Johannesson H."/>
        </authorList>
    </citation>
    <scope>NUCLEOTIDE SEQUENCE</scope>
    <source>
        <strain evidence="12">CBS 892.96</strain>
    </source>
</reference>
<keyword evidence="7 11" id="KW-0256">Endoplasmic reticulum</keyword>
<evidence type="ECO:0000256" key="7">
    <source>
        <dbReference type="ARBA" id="ARBA00022824"/>
    </source>
</evidence>
<dbReference type="PANTHER" id="PTHR12154:SF4">
    <property type="entry name" value="UDP-N-ACETYLGLUCOSAMINE TRANSFERASE SUBUNIT ALG14 HOMOLOG"/>
    <property type="match status" value="1"/>
</dbReference>
<protein>
    <recommendedName>
        <fullName evidence="5 11">UDP-N-acetylglucosamine transferase subunit ALG14</fullName>
    </recommendedName>
    <alternativeName>
        <fullName evidence="10 11">Asparagine-linked glycosylation protein 14</fullName>
    </alternativeName>
</protein>
<dbReference type="GO" id="GO:0043541">
    <property type="term" value="C:UDP-N-acetylglucosamine transferase complex"/>
    <property type="evidence" value="ECO:0007669"/>
    <property type="project" value="TreeGrafter"/>
</dbReference>
<evidence type="ECO:0000313" key="12">
    <source>
        <dbReference type="EMBL" id="KAK4171891.1"/>
    </source>
</evidence>
<name>A0AAN7A1J4_9PEZI</name>
<evidence type="ECO:0000256" key="3">
    <source>
        <dbReference type="ARBA" id="ARBA00009731"/>
    </source>
</evidence>
<dbReference type="EMBL" id="MU866490">
    <property type="protein sequence ID" value="KAK4171891.1"/>
    <property type="molecule type" value="Genomic_DNA"/>
</dbReference>
<evidence type="ECO:0000256" key="11">
    <source>
        <dbReference type="RuleBase" id="RU362127"/>
    </source>
</evidence>